<reference evidence="1 2" key="1">
    <citation type="journal article" date="2015" name="Fungal Genet. Biol.">
        <title>Evolution of novel wood decay mechanisms in Agaricales revealed by the genome sequences of Fistulina hepatica and Cylindrobasidium torrendii.</title>
        <authorList>
            <person name="Floudas D."/>
            <person name="Held B.W."/>
            <person name="Riley R."/>
            <person name="Nagy L.G."/>
            <person name="Koehler G."/>
            <person name="Ransdell A.S."/>
            <person name="Younus H."/>
            <person name="Chow J."/>
            <person name="Chiniquy J."/>
            <person name="Lipzen A."/>
            <person name="Tritt A."/>
            <person name="Sun H."/>
            <person name="Haridas S."/>
            <person name="LaButti K."/>
            <person name="Ohm R.A."/>
            <person name="Kues U."/>
            <person name="Blanchette R.A."/>
            <person name="Grigoriev I.V."/>
            <person name="Minto R.E."/>
            <person name="Hibbett D.S."/>
        </authorList>
    </citation>
    <scope>NUCLEOTIDE SEQUENCE [LARGE SCALE GENOMIC DNA]</scope>
    <source>
        <strain evidence="1 2">FP15055 ss-10</strain>
    </source>
</reference>
<protein>
    <submittedName>
        <fullName evidence="1">Uncharacterized protein</fullName>
    </submittedName>
</protein>
<name>A0A0D7BJ46_9AGAR</name>
<dbReference type="Proteomes" id="UP000054007">
    <property type="component" value="Unassembled WGS sequence"/>
</dbReference>
<sequence>MASLRNVCVAGRVPTRQAYKSDTQSYQAIPPVIPQPDHDQERVGAMSYEFLDAAPDKIFPCETKPSPAQSGTRHTWPYTALRAILRAVQVAQGILKDQHHSGVRDPDGYGGELSRHPTIVYSMQHPPAKDPLRIRATTAASRPVSVTGTETITATGNTNVTTTATKRDGTGLWTTQVVMCTANTNPRMKTLPIFPRVDAYHAKTSSAMYSPTSLALAISFYLRHLVPNSCSMAYLWVQQRESKQCLALFARPSNDIPGHQPQTATTVRPGRRKVDESDSTLLAVLPPAISLKDGIQSFEIRLFIASLVSLT</sequence>
<evidence type="ECO:0000313" key="1">
    <source>
        <dbReference type="EMBL" id="KIY70487.1"/>
    </source>
</evidence>
<organism evidence="1 2">
    <name type="scientific">Cylindrobasidium torrendii FP15055 ss-10</name>
    <dbReference type="NCBI Taxonomy" id="1314674"/>
    <lineage>
        <taxon>Eukaryota</taxon>
        <taxon>Fungi</taxon>
        <taxon>Dikarya</taxon>
        <taxon>Basidiomycota</taxon>
        <taxon>Agaricomycotina</taxon>
        <taxon>Agaricomycetes</taxon>
        <taxon>Agaricomycetidae</taxon>
        <taxon>Agaricales</taxon>
        <taxon>Marasmiineae</taxon>
        <taxon>Physalacriaceae</taxon>
        <taxon>Cylindrobasidium</taxon>
    </lineage>
</organism>
<evidence type="ECO:0000313" key="2">
    <source>
        <dbReference type="Proteomes" id="UP000054007"/>
    </source>
</evidence>
<gene>
    <name evidence="1" type="ORF">CYLTODRAFT_451657</name>
</gene>
<accession>A0A0D7BJ46</accession>
<keyword evidence="2" id="KW-1185">Reference proteome</keyword>
<dbReference type="EMBL" id="KN880467">
    <property type="protein sequence ID" value="KIY70487.1"/>
    <property type="molecule type" value="Genomic_DNA"/>
</dbReference>
<proteinExistence type="predicted"/>
<dbReference type="AlphaFoldDB" id="A0A0D7BJ46"/>